<dbReference type="InterPro" id="IPR055211">
    <property type="entry name" value="KH_PNO1_2nd"/>
</dbReference>
<evidence type="ECO:0000256" key="2">
    <source>
        <dbReference type="PROSITE-ProRule" id="PRU00117"/>
    </source>
</evidence>
<comment type="caution">
    <text evidence="4">The sequence shown here is derived from an EMBL/GenBank/DDBJ whole genome shotgun (WGS) entry which is preliminary data.</text>
</comment>
<organism evidence="4 5">
    <name type="scientific">Methanofollis fontis</name>
    <dbReference type="NCBI Taxonomy" id="2052832"/>
    <lineage>
        <taxon>Archaea</taxon>
        <taxon>Methanobacteriati</taxon>
        <taxon>Methanobacteriota</taxon>
        <taxon>Stenosarchaea group</taxon>
        <taxon>Methanomicrobia</taxon>
        <taxon>Methanomicrobiales</taxon>
        <taxon>Methanomicrobiaceae</taxon>
        <taxon>Methanofollis</taxon>
    </lineage>
</organism>
<name>A0A483CV32_9EURY</name>
<dbReference type="InterPro" id="IPR036612">
    <property type="entry name" value="KH_dom_type_1_sf"/>
</dbReference>
<keyword evidence="5" id="KW-1185">Reference proteome</keyword>
<dbReference type="EMBL" id="PGCL01000001">
    <property type="protein sequence ID" value="TAJ45506.1"/>
    <property type="molecule type" value="Genomic_DNA"/>
</dbReference>
<dbReference type="RefSeq" id="WP_130645866.1">
    <property type="nucleotide sequence ID" value="NZ_PGCL01000001.1"/>
</dbReference>
<dbReference type="AlphaFoldDB" id="A0A483CV32"/>
<keyword evidence="1 2" id="KW-0694">RNA-binding</keyword>
<dbReference type="OrthoDB" id="7870at2157"/>
<dbReference type="PANTHER" id="PTHR12826:SF13">
    <property type="entry name" value="RNA-BINDING PROTEIN PNO1"/>
    <property type="match status" value="1"/>
</dbReference>
<dbReference type="GO" id="GO:0003723">
    <property type="term" value="F:RNA binding"/>
    <property type="evidence" value="ECO:0007669"/>
    <property type="project" value="UniProtKB-UniRule"/>
</dbReference>
<dbReference type="Pfam" id="PF22891">
    <property type="entry name" value="KH_PNO1_2nd"/>
    <property type="match status" value="1"/>
</dbReference>
<dbReference type="PANTHER" id="PTHR12826">
    <property type="entry name" value="RIBONUCLEASE Y"/>
    <property type="match status" value="1"/>
</dbReference>
<dbReference type="Proteomes" id="UP000292580">
    <property type="component" value="Unassembled WGS sequence"/>
</dbReference>
<evidence type="ECO:0000256" key="1">
    <source>
        <dbReference type="ARBA" id="ARBA00022884"/>
    </source>
</evidence>
<protein>
    <submittedName>
        <fullName evidence="4">RNA-processing protein</fullName>
    </submittedName>
</protein>
<dbReference type="Pfam" id="PF00013">
    <property type="entry name" value="KH_1"/>
    <property type="match status" value="1"/>
</dbReference>
<feature type="domain" description="K Homology" evidence="3">
    <location>
        <begin position="81"/>
        <end position="153"/>
    </location>
</feature>
<evidence type="ECO:0000313" key="5">
    <source>
        <dbReference type="Proteomes" id="UP000292580"/>
    </source>
</evidence>
<reference evidence="4 5" key="1">
    <citation type="submission" date="2017-11" db="EMBL/GenBank/DDBJ databases">
        <title>Isolation and Characterization of Methanofollis Species from Methane Seep Offshore SW Taiwan.</title>
        <authorList>
            <person name="Teng N.-H."/>
            <person name="Lai M.-C."/>
            <person name="Chen S.-C."/>
        </authorList>
    </citation>
    <scope>NUCLEOTIDE SEQUENCE [LARGE SCALE GENOMIC DNA]</scope>
    <source>
        <strain evidence="4 5">FWC-SCC2</strain>
    </source>
</reference>
<evidence type="ECO:0000259" key="3">
    <source>
        <dbReference type="SMART" id="SM00322"/>
    </source>
</evidence>
<dbReference type="InterPro" id="IPR004088">
    <property type="entry name" value="KH_dom_type_1"/>
</dbReference>
<proteinExistence type="predicted"/>
<dbReference type="InterPro" id="IPR004087">
    <property type="entry name" value="KH_dom"/>
</dbReference>
<sequence>MTQQEIRIGAQRIGALIGKAGATKRKLEEETGATITIDSEEGEVRIEGEDPVGVLRATDVVTAISRGFSPERAFRLLEDEDMVLDIIDLTDVDPSPKQQERLRGRIIGKGGKAREQIENMTGVEISVAGKTVAIIASPDHLKNARTAIEMLINGVPHEAVFSFLEKKRREERENILDYYY</sequence>
<dbReference type="CDD" id="cd22390">
    <property type="entry name" value="KH-I_Dim2p_like_rpt2"/>
    <property type="match status" value="1"/>
</dbReference>
<dbReference type="SUPFAM" id="SSF54791">
    <property type="entry name" value="Eukaryotic type KH-domain (KH-domain type I)"/>
    <property type="match status" value="2"/>
</dbReference>
<dbReference type="SMART" id="SM00322">
    <property type="entry name" value="KH"/>
    <property type="match status" value="2"/>
</dbReference>
<dbReference type="NCBIfam" id="NF010332">
    <property type="entry name" value="PRK13763.2-2"/>
    <property type="match status" value="1"/>
</dbReference>
<evidence type="ECO:0000313" key="4">
    <source>
        <dbReference type="EMBL" id="TAJ45506.1"/>
    </source>
</evidence>
<dbReference type="PROSITE" id="PS50084">
    <property type="entry name" value="KH_TYPE_1"/>
    <property type="match status" value="2"/>
</dbReference>
<dbReference type="Gene3D" id="3.30.1370.10">
    <property type="entry name" value="K Homology domain, type 1"/>
    <property type="match status" value="2"/>
</dbReference>
<accession>A0A483CV32</accession>
<dbReference type="NCBIfam" id="TIGR03665">
    <property type="entry name" value="arCOG04150"/>
    <property type="match status" value="1"/>
</dbReference>
<gene>
    <name evidence="4" type="ORF">CUJ86_01905</name>
</gene>
<feature type="domain" description="K Homology" evidence="3">
    <location>
        <begin position="2"/>
        <end position="66"/>
    </location>
</feature>
<dbReference type="InterPro" id="IPR019964">
    <property type="entry name" value="KH_domain_protein_archaea"/>
</dbReference>